<feature type="region of interest" description="Disordered" evidence="1">
    <location>
        <begin position="14"/>
        <end position="46"/>
    </location>
</feature>
<dbReference type="Proteomes" id="UP001153069">
    <property type="component" value="Unassembled WGS sequence"/>
</dbReference>
<proteinExistence type="predicted"/>
<keyword evidence="2" id="KW-1133">Transmembrane helix</keyword>
<dbReference type="AlphaFoldDB" id="A0A9N8EMW2"/>
<evidence type="ECO:0000313" key="4">
    <source>
        <dbReference type="Proteomes" id="UP001153069"/>
    </source>
</evidence>
<name>A0A9N8EMW2_9STRA</name>
<keyword evidence="2" id="KW-0812">Transmembrane</keyword>
<evidence type="ECO:0000313" key="3">
    <source>
        <dbReference type="EMBL" id="CAB9522924.1"/>
    </source>
</evidence>
<dbReference type="EMBL" id="CAICTM010001355">
    <property type="protein sequence ID" value="CAB9522924.1"/>
    <property type="molecule type" value="Genomic_DNA"/>
</dbReference>
<reference evidence="3" key="1">
    <citation type="submission" date="2020-06" db="EMBL/GenBank/DDBJ databases">
        <authorList>
            <consortium name="Plant Systems Biology data submission"/>
        </authorList>
    </citation>
    <scope>NUCLEOTIDE SEQUENCE</scope>
    <source>
        <strain evidence="3">D6</strain>
    </source>
</reference>
<feature type="compositionally biased region" description="Polar residues" evidence="1">
    <location>
        <begin position="21"/>
        <end position="41"/>
    </location>
</feature>
<accession>A0A9N8EMW2</accession>
<evidence type="ECO:0000256" key="1">
    <source>
        <dbReference type="SAM" id="MobiDB-lite"/>
    </source>
</evidence>
<protein>
    <submittedName>
        <fullName evidence="3">Uncharacterized protein</fullName>
    </submittedName>
</protein>
<comment type="caution">
    <text evidence="3">The sequence shown here is derived from an EMBL/GenBank/DDBJ whole genome shotgun (WGS) entry which is preliminary data.</text>
</comment>
<organism evidence="3 4">
    <name type="scientific">Seminavis robusta</name>
    <dbReference type="NCBI Taxonomy" id="568900"/>
    <lineage>
        <taxon>Eukaryota</taxon>
        <taxon>Sar</taxon>
        <taxon>Stramenopiles</taxon>
        <taxon>Ochrophyta</taxon>
        <taxon>Bacillariophyta</taxon>
        <taxon>Bacillariophyceae</taxon>
        <taxon>Bacillariophycidae</taxon>
        <taxon>Naviculales</taxon>
        <taxon>Naviculaceae</taxon>
        <taxon>Seminavis</taxon>
    </lineage>
</organism>
<keyword evidence="4" id="KW-1185">Reference proteome</keyword>
<sequence length="137" mass="15165">MNYFRSTIQRTTLAGRHRAQSAASPGSVTQGVHNVSRQSAASPHLRGNMNGGFNEQWLSNPSILVFFGGALTFLSGMALQSLVFDEGASKKHTDIQQWGSKRFMSVVKRTAEGWVQSLAVANNDSEHQHRREILPHF</sequence>
<feature type="transmembrane region" description="Helical" evidence="2">
    <location>
        <begin position="63"/>
        <end position="84"/>
    </location>
</feature>
<gene>
    <name evidence="3" type="ORF">SEMRO_1357_G265780.1</name>
</gene>
<keyword evidence="2" id="KW-0472">Membrane</keyword>
<evidence type="ECO:0000256" key="2">
    <source>
        <dbReference type="SAM" id="Phobius"/>
    </source>
</evidence>